<evidence type="ECO:0000313" key="1">
    <source>
        <dbReference type="EMBL" id="CAB9523090.1"/>
    </source>
</evidence>
<name>A0A9N8HSE5_9STRA</name>
<gene>
    <name evidence="1" type="ORF">SEMRO_1375_G267420.1</name>
</gene>
<dbReference type="EMBL" id="CAICTM010001373">
    <property type="protein sequence ID" value="CAB9523090.1"/>
    <property type="molecule type" value="Genomic_DNA"/>
</dbReference>
<keyword evidence="2" id="KW-1185">Reference proteome</keyword>
<evidence type="ECO:0000313" key="2">
    <source>
        <dbReference type="Proteomes" id="UP001153069"/>
    </source>
</evidence>
<comment type="caution">
    <text evidence="1">The sequence shown here is derived from an EMBL/GenBank/DDBJ whole genome shotgun (WGS) entry which is preliminary data.</text>
</comment>
<protein>
    <submittedName>
        <fullName evidence="1">Uncharacterized protein</fullName>
    </submittedName>
</protein>
<sequence>MEGTDDNNSNNPFSDPRDPYRELAERLSRDACDDFDDVFAILQRFPLLAKYRFQLKWKEGSYHDAPPLFYLLKNPHVSAVPMVEAVCSMDPTAATEPCGTGRRMTTSLHRACDGASIPIIVESIYRKHPPALLAVDGKGKLPLEYMLPRKRESALNNTRKLSSLSRLLGICPDAVMQENRNGLDLLQVAFSITDISPEALELISSRYNDNCTNKKRNFLIPGILTPSAADNVLCRVLGKLGHLSFSPGQPSFTSSESLRKFLGAMAENESIHQLSALLLHRDFLATDPEVVPKLEQIFQKNTALRSASMTCLQYTRNPEAGNEKVLPRLLSSLKCNQALQELKLDSFRLPAPDANTVIQPSLEKEETSSTIKRSALRKLVLKDCIEPTITCGDTLVGLLPLFSSLRELKISFKLWSFNTANLPDFTNAIVQAMRHCPLEDFAVCNALVDATPICEALCSNGTLKKFVVLRQSPDVFKPYVDDIFDTVEKLKALLEVVRVGNTTLTDILYLPGKNGYTRPIIQRIMYFLKLNKCGRQLVRQPGFSKKSLVQLLEVTSLNARVKHRVQYGLLREVPSVWATCG</sequence>
<reference evidence="1" key="1">
    <citation type="submission" date="2020-06" db="EMBL/GenBank/DDBJ databases">
        <authorList>
            <consortium name="Plant Systems Biology data submission"/>
        </authorList>
    </citation>
    <scope>NUCLEOTIDE SEQUENCE</scope>
    <source>
        <strain evidence="1">D6</strain>
    </source>
</reference>
<dbReference type="Proteomes" id="UP001153069">
    <property type="component" value="Unassembled WGS sequence"/>
</dbReference>
<organism evidence="1 2">
    <name type="scientific">Seminavis robusta</name>
    <dbReference type="NCBI Taxonomy" id="568900"/>
    <lineage>
        <taxon>Eukaryota</taxon>
        <taxon>Sar</taxon>
        <taxon>Stramenopiles</taxon>
        <taxon>Ochrophyta</taxon>
        <taxon>Bacillariophyta</taxon>
        <taxon>Bacillariophyceae</taxon>
        <taxon>Bacillariophycidae</taxon>
        <taxon>Naviculales</taxon>
        <taxon>Naviculaceae</taxon>
        <taxon>Seminavis</taxon>
    </lineage>
</organism>
<dbReference type="AlphaFoldDB" id="A0A9N8HSE5"/>
<accession>A0A9N8HSE5</accession>
<proteinExistence type="predicted"/>